<dbReference type="Proteomes" id="UP000252355">
    <property type="component" value="Unassembled WGS sequence"/>
</dbReference>
<organism evidence="3 4">
    <name type="scientific">Candidatus Ozemobacter sibiricus</name>
    <dbReference type="NCBI Taxonomy" id="2268124"/>
    <lineage>
        <taxon>Bacteria</taxon>
        <taxon>Candidatus Ozemobacteria</taxon>
        <taxon>Candidatus Ozemobacterales</taxon>
        <taxon>Candidatus Ozemobacteraceae</taxon>
        <taxon>Candidatus Ozemobacter</taxon>
    </lineage>
</organism>
<gene>
    <name evidence="3" type="ORF">OZSIB_2433</name>
</gene>
<sequence>MHLACGLLVFGLLQQLTPDRSSGFSLVAAIFPLPVWALVVGGVTVLAGWRWPRAFRVVLETWPGFILIGLVGQFLWEPELAWWLLAMGWLVIWGSWRVQHGAVGRWPRLAPVLVVATGTATLWLYVDLQLYLVLRVHLNLELIGLFFSTGTTGPGVGLDRTLAWYLAWPLLGLALFGVWLRSWRGHPVALGAAWRARPLWGGLTFLVALVGVWRLAQPCLEARPFHDYLQWRMNNRLFPLPQPEAFRHPALQRAIAETRPFDRARMVRQGRFRRRDSRPLPHLVFLFVESWRPDVLSPDIMPKLTARAAHGLWLANHYSTSNDTSGGVIGATFGVYPLNLYRLMPELFGPSAWLAFLRAQGYRSLRVADFQPRVNLAETSLFLASEYAAQHGMAVPADDSIPVRTRLALEVVMHALQERAAEASGPRLVDAFLYPTHYNYYFPDAYTFFQPVADFRIDYVLKGVSDDDLAGLRNRYWNACRFLDDELDRFLGELDRRGLASHTLVVLLGDHGETFGEDGSVFHATQPHAMQFRTPLLLLGPGVAPGRIEHPTVHVDLIPLLAHFLGFEAEDVQGINPLSASRTAVLGTDISANNRLVLRRADHMSLFDVDGWNRPQWVLTLRNSYTFDEEMAALYHGQGLDRLAAIIREDRAEIFRILEGVAAPAGSMP</sequence>
<dbReference type="PANTHER" id="PTHR43108:SF15">
    <property type="entry name" value="SULFATASE"/>
    <property type="match status" value="1"/>
</dbReference>
<dbReference type="SUPFAM" id="SSF53649">
    <property type="entry name" value="Alkaline phosphatase-like"/>
    <property type="match status" value="1"/>
</dbReference>
<dbReference type="EMBL" id="QOQW01000003">
    <property type="protein sequence ID" value="RCK81056.1"/>
    <property type="molecule type" value="Genomic_DNA"/>
</dbReference>
<proteinExistence type="predicted"/>
<feature type="transmembrane region" description="Helical" evidence="1">
    <location>
        <begin position="28"/>
        <end position="47"/>
    </location>
</feature>
<feature type="transmembrane region" description="Helical" evidence="1">
    <location>
        <begin position="108"/>
        <end position="126"/>
    </location>
</feature>
<accession>A0A367ZSP5</accession>
<dbReference type="InterPro" id="IPR017850">
    <property type="entry name" value="Alkaline_phosphatase_core_sf"/>
</dbReference>
<feature type="domain" description="Sulfatase N-terminal" evidence="2">
    <location>
        <begin position="281"/>
        <end position="566"/>
    </location>
</feature>
<reference evidence="3 4" key="1">
    <citation type="submission" date="2018-05" db="EMBL/GenBank/DDBJ databases">
        <title>A metagenomic window into the 2 km-deep terrestrial subsurface aquifer revealed taxonomically and functionally diverse microbial community comprising novel uncultured bacterial lineages.</title>
        <authorList>
            <person name="Kadnikov V.V."/>
            <person name="Mardanov A.V."/>
            <person name="Beletsky A.V."/>
            <person name="Banks D."/>
            <person name="Pimenov N.V."/>
            <person name="Frank Y.A."/>
            <person name="Karnachuk O.V."/>
            <person name="Ravin N.V."/>
        </authorList>
    </citation>
    <scope>NUCLEOTIDE SEQUENCE [LARGE SCALE GENOMIC DNA]</scope>
    <source>
        <strain evidence="3">BY5</strain>
    </source>
</reference>
<dbReference type="Pfam" id="PF00884">
    <property type="entry name" value="Sulfatase"/>
    <property type="match status" value="1"/>
</dbReference>
<evidence type="ECO:0000256" key="1">
    <source>
        <dbReference type="SAM" id="Phobius"/>
    </source>
</evidence>
<dbReference type="AlphaFoldDB" id="A0A367ZSP5"/>
<keyword evidence="1" id="KW-0472">Membrane</keyword>
<feature type="transmembrane region" description="Helical" evidence="1">
    <location>
        <begin position="162"/>
        <end position="179"/>
    </location>
</feature>
<keyword evidence="1" id="KW-1133">Transmembrane helix</keyword>
<keyword evidence="1" id="KW-0812">Transmembrane</keyword>
<feature type="transmembrane region" description="Helical" evidence="1">
    <location>
        <begin position="54"/>
        <end position="74"/>
    </location>
</feature>
<feature type="transmembrane region" description="Helical" evidence="1">
    <location>
        <begin position="199"/>
        <end position="216"/>
    </location>
</feature>
<dbReference type="InterPro" id="IPR000917">
    <property type="entry name" value="Sulfatase_N"/>
</dbReference>
<protein>
    <submittedName>
        <fullName evidence="3">Choline-sulfatase</fullName>
    </submittedName>
</protein>
<dbReference type="Gene3D" id="3.40.720.10">
    <property type="entry name" value="Alkaline Phosphatase, subunit A"/>
    <property type="match status" value="1"/>
</dbReference>
<dbReference type="PANTHER" id="PTHR43108">
    <property type="entry name" value="N-ACETYLGLUCOSAMINE-6-SULFATASE FAMILY MEMBER"/>
    <property type="match status" value="1"/>
</dbReference>
<evidence type="ECO:0000259" key="2">
    <source>
        <dbReference type="Pfam" id="PF00884"/>
    </source>
</evidence>
<evidence type="ECO:0000313" key="4">
    <source>
        <dbReference type="Proteomes" id="UP000252355"/>
    </source>
</evidence>
<feature type="transmembrane region" description="Helical" evidence="1">
    <location>
        <begin position="80"/>
        <end position="96"/>
    </location>
</feature>
<evidence type="ECO:0000313" key="3">
    <source>
        <dbReference type="EMBL" id="RCK81056.1"/>
    </source>
</evidence>
<comment type="caution">
    <text evidence="3">The sequence shown here is derived from an EMBL/GenBank/DDBJ whole genome shotgun (WGS) entry which is preliminary data.</text>
</comment>
<name>A0A367ZSP5_9BACT</name>